<feature type="transmembrane region" description="Helical" evidence="1">
    <location>
        <begin position="15"/>
        <end position="38"/>
    </location>
</feature>
<name>A0ABM5NFR3_LIBAS</name>
<keyword evidence="1" id="KW-0812">Transmembrane</keyword>
<keyword evidence="1" id="KW-0472">Membrane</keyword>
<evidence type="ECO:0000256" key="1">
    <source>
        <dbReference type="SAM" id="Phobius"/>
    </source>
</evidence>
<evidence type="ECO:0000313" key="3">
    <source>
        <dbReference type="Proteomes" id="UP000011820"/>
    </source>
</evidence>
<evidence type="ECO:0000313" key="2">
    <source>
        <dbReference type="EMBL" id="AGH17020.1"/>
    </source>
</evidence>
<sequence length="44" mass="5110">MDINVNDKEFQMFEFFKISTLVAVGFLFCPFNGMFTLIESHTIS</sequence>
<dbReference type="Proteomes" id="UP000011820">
    <property type="component" value="Chromosome"/>
</dbReference>
<accession>A0ABM5NFR3</accession>
<organism evidence="2 3">
    <name type="scientific">Candidatus Liberibacter asiaticus str. gxpsy</name>
    <dbReference type="NCBI Taxonomy" id="1174529"/>
    <lineage>
        <taxon>Bacteria</taxon>
        <taxon>Pseudomonadati</taxon>
        <taxon>Pseudomonadota</taxon>
        <taxon>Alphaproteobacteria</taxon>
        <taxon>Hyphomicrobiales</taxon>
        <taxon>Rhizobiaceae</taxon>
        <taxon>Liberibacter</taxon>
    </lineage>
</organism>
<keyword evidence="1" id="KW-1133">Transmembrane helix</keyword>
<gene>
    <name evidence="2" type="ORF">WSI_03250</name>
</gene>
<reference evidence="2 3" key="1">
    <citation type="journal article" date="2013" name="Genome Announc.">
        <title>Complete Genome Sequence of a Chinese Strain of 'Candidatus Liberibacter asiaticus'.</title>
        <authorList>
            <person name="Lin H."/>
            <person name="Han C.S."/>
            <person name="Liu B."/>
            <person name="Lou B."/>
            <person name="Bai X."/>
            <person name="Deng C."/>
            <person name="Civerolo E.L."/>
            <person name="Gupta G."/>
        </authorList>
    </citation>
    <scope>NUCLEOTIDE SEQUENCE [LARGE SCALE GENOMIC DNA]</scope>
    <source>
        <strain evidence="3">gxpsy</strain>
    </source>
</reference>
<proteinExistence type="predicted"/>
<keyword evidence="3" id="KW-1185">Reference proteome</keyword>
<dbReference type="EMBL" id="CP004005">
    <property type="protein sequence ID" value="AGH17020.1"/>
    <property type="molecule type" value="Genomic_DNA"/>
</dbReference>
<protein>
    <submittedName>
        <fullName evidence="2">Uncharacterized protein</fullName>
    </submittedName>
</protein>